<evidence type="ECO:0000256" key="1">
    <source>
        <dbReference type="SAM" id="Phobius"/>
    </source>
</evidence>
<dbReference type="AlphaFoldDB" id="C5FH97"/>
<gene>
    <name evidence="2" type="ORF">MCYG_01635</name>
</gene>
<dbReference type="Proteomes" id="UP000002035">
    <property type="component" value="Unassembled WGS sequence"/>
</dbReference>
<name>C5FH97_ARTOC</name>
<dbReference type="HOGENOM" id="CLU_1326092_0_0_1"/>
<organism evidence="2 3">
    <name type="scientific">Arthroderma otae (strain ATCC MYA-4605 / CBS 113480)</name>
    <name type="common">Microsporum canis</name>
    <dbReference type="NCBI Taxonomy" id="554155"/>
    <lineage>
        <taxon>Eukaryota</taxon>
        <taxon>Fungi</taxon>
        <taxon>Dikarya</taxon>
        <taxon>Ascomycota</taxon>
        <taxon>Pezizomycotina</taxon>
        <taxon>Eurotiomycetes</taxon>
        <taxon>Eurotiomycetidae</taxon>
        <taxon>Onygenales</taxon>
        <taxon>Arthrodermataceae</taxon>
        <taxon>Microsporum</taxon>
    </lineage>
</organism>
<accession>C5FH97</accession>
<reference evidence="3" key="1">
    <citation type="journal article" date="2012" name="MBio">
        <title>Comparative genome analysis of Trichophyton rubrum and related dermatophytes reveals candidate genes involved in infection.</title>
        <authorList>
            <person name="Martinez D.A."/>
            <person name="Oliver B.G."/>
            <person name="Graeser Y."/>
            <person name="Goldberg J.M."/>
            <person name="Li W."/>
            <person name="Martinez-Rossi N.M."/>
            <person name="Monod M."/>
            <person name="Shelest E."/>
            <person name="Barton R.C."/>
            <person name="Birch E."/>
            <person name="Brakhage A.A."/>
            <person name="Chen Z."/>
            <person name="Gurr S.J."/>
            <person name="Heiman D."/>
            <person name="Heitman J."/>
            <person name="Kosti I."/>
            <person name="Rossi A."/>
            <person name="Saif S."/>
            <person name="Samalova M."/>
            <person name="Saunders C.W."/>
            <person name="Shea T."/>
            <person name="Summerbell R.C."/>
            <person name="Xu J."/>
            <person name="Young S."/>
            <person name="Zeng Q."/>
            <person name="Birren B.W."/>
            <person name="Cuomo C.A."/>
            <person name="White T.C."/>
        </authorList>
    </citation>
    <scope>NUCLEOTIDE SEQUENCE [LARGE SCALE GENOMIC DNA]</scope>
    <source>
        <strain evidence="3">ATCC MYA-4605 / CBS 113480</strain>
    </source>
</reference>
<dbReference type="GeneID" id="9222957"/>
<evidence type="ECO:0000313" key="2">
    <source>
        <dbReference type="EMBL" id="EEQ28816.1"/>
    </source>
</evidence>
<feature type="transmembrane region" description="Helical" evidence="1">
    <location>
        <begin position="75"/>
        <end position="100"/>
    </location>
</feature>
<evidence type="ECO:0000313" key="3">
    <source>
        <dbReference type="Proteomes" id="UP000002035"/>
    </source>
</evidence>
<proteinExistence type="predicted"/>
<dbReference type="VEuPathDB" id="FungiDB:MCYG_01635"/>
<keyword evidence="1" id="KW-0472">Membrane</keyword>
<dbReference type="EMBL" id="DS995702">
    <property type="protein sequence ID" value="EEQ28816.1"/>
    <property type="molecule type" value="Genomic_DNA"/>
</dbReference>
<protein>
    <submittedName>
        <fullName evidence="2">Uncharacterized protein</fullName>
    </submittedName>
</protein>
<keyword evidence="1" id="KW-1133">Transmembrane helix</keyword>
<keyword evidence="1" id="KW-0812">Transmembrane</keyword>
<dbReference type="RefSeq" id="XP_002848701.1">
    <property type="nucleotide sequence ID" value="XM_002848655.1"/>
</dbReference>
<sequence>MVRGVRQQAIQEEQAWPGGKEFIATMSDCCRRKKTGRNDMWNWQKIDRSQKAKRECVRERERAGMEPVFMGYVSLAPAFALSLRIYLFSCFLFALLFYLYAPISLLRWADEAGQSSTSNPWSSPQDRGETSCHFSNLTQVSVRLLDLSSDEADRLSWPSSRFRRSFLFLTRQTIVAGHNVGFLKRAVSDLSVLGSGEKKGDEMELIM</sequence>
<keyword evidence="3" id="KW-1185">Reference proteome</keyword>